<evidence type="ECO:0000313" key="3">
    <source>
        <dbReference type="Proteomes" id="UP001271780"/>
    </source>
</evidence>
<dbReference type="RefSeq" id="WP_320318342.1">
    <property type="nucleotide sequence ID" value="NZ_JAVIIX010000019.1"/>
</dbReference>
<evidence type="ECO:0000313" key="2">
    <source>
        <dbReference type="EMBL" id="MDX8475487.1"/>
    </source>
</evidence>
<keyword evidence="3" id="KW-1185">Reference proteome</keyword>
<reference evidence="2 3" key="1">
    <citation type="submission" date="2023-08" db="EMBL/GenBank/DDBJ databases">
        <title>Implementing the SeqCode for naming new Mesorhizobium species isolated from Vachellia karroo root nodules.</title>
        <authorList>
            <person name="Van Lill M."/>
        </authorList>
    </citation>
    <scope>NUCLEOTIDE SEQUENCE [LARGE SCALE GENOMIC DNA]</scope>
    <source>
        <strain evidence="2 3">VK23A</strain>
    </source>
</reference>
<protein>
    <submittedName>
        <fullName evidence="2">Uncharacterized protein</fullName>
    </submittedName>
</protein>
<name>A0ABU4XL61_9HYPH</name>
<dbReference type="Proteomes" id="UP001271780">
    <property type="component" value="Unassembled WGS sequence"/>
</dbReference>
<sequence length="85" mass="9321">MSELELQETRAAAAQPGPWKSWVEGRDFDGGSNFIQTGSGAERGEDIEMSGATVADQDFMAAARQDIPRLLAEVRRLRALLNQTK</sequence>
<proteinExistence type="predicted"/>
<dbReference type="EMBL" id="JAVIIZ010000020">
    <property type="protein sequence ID" value="MDX8475487.1"/>
    <property type="molecule type" value="Genomic_DNA"/>
</dbReference>
<organism evidence="2 3">
    <name type="scientific">Mesorhizobium dulcispinae</name>
    <dbReference type="NCBI Taxonomy" id="3072316"/>
    <lineage>
        <taxon>Bacteria</taxon>
        <taxon>Pseudomonadati</taxon>
        <taxon>Pseudomonadota</taxon>
        <taxon>Alphaproteobacteria</taxon>
        <taxon>Hyphomicrobiales</taxon>
        <taxon>Phyllobacteriaceae</taxon>
        <taxon>Mesorhizobium</taxon>
    </lineage>
</organism>
<gene>
    <name evidence="2" type="ORF">RFM27_25720</name>
</gene>
<evidence type="ECO:0000256" key="1">
    <source>
        <dbReference type="SAM" id="MobiDB-lite"/>
    </source>
</evidence>
<accession>A0ABU4XL61</accession>
<comment type="caution">
    <text evidence="2">The sequence shown here is derived from an EMBL/GenBank/DDBJ whole genome shotgun (WGS) entry which is preliminary data.</text>
</comment>
<feature type="region of interest" description="Disordered" evidence="1">
    <location>
        <begin position="1"/>
        <end position="26"/>
    </location>
</feature>